<keyword evidence="1" id="KW-0472">Membrane</keyword>
<feature type="transmembrane region" description="Helical" evidence="1">
    <location>
        <begin position="276"/>
        <end position="296"/>
    </location>
</feature>
<evidence type="ECO:0000313" key="3">
    <source>
        <dbReference type="Proteomes" id="UP001141950"/>
    </source>
</evidence>
<dbReference type="GO" id="GO:0140359">
    <property type="term" value="F:ABC-type transporter activity"/>
    <property type="evidence" value="ECO:0007669"/>
    <property type="project" value="InterPro"/>
</dbReference>
<feature type="transmembrane region" description="Helical" evidence="1">
    <location>
        <begin position="120"/>
        <end position="144"/>
    </location>
</feature>
<feature type="transmembrane region" description="Helical" evidence="1">
    <location>
        <begin position="74"/>
        <end position="99"/>
    </location>
</feature>
<keyword evidence="1" id="KW-1133">Transmembrane helix</keyword>
<feature type="transmembrane region" description="Helical" evidence="1">
    <location>
        <begin position="189"/>
        <end position="209"/>
    </location>
</feature>
<dbReference type="Proteomes" id="UP001141950">
    <property type="component" value="Unassembled WGS sequence"/>
</dbReference>
<dbReference type="PANTHER" id="PTHR43471:SF12">
    <property type="entry name" value="HYPOTHETICAL MEMBRANE PROTEIN, CONSERVED"/>
    <property type="match status" value="1"/>
</dbReference>
<dbReference type="RefSeq" id="WP_257446958.1">
    <property type="nucleotide sequence ID" value="NZ_JANIPJ010000009.1"/>
</dbReference>
<name>A0A9X2MSQ1_9BACL</name>
<evidence type="ECO:0000256" key="1">
    <source>
        <dbReference type="SAM" id="Phobius"/>
    </source>
</evidence>
<dbReference type="EMBL" id="JANIPJ010000009">
    <property type="protein sequence ID" value="MCR2805111.1"/>
    <property type="molecule type" value="Genomic_DNA"/>
</dbReference>
<reference evidence="2" key="1">
    <citation type="submission" date="2022-08" db="EMBL/GenBank/DDBJ databases">
        <title>The genomic sequence of strain Paenibacillus sp. SCIV0701.</title>
        <authorList>
            <person name="Zhao H."/>
        </authorList>
    </citation>
    <scope>NUCLEOTIDE SEQUENCE</scope>
    <source>
        <strain evidence="2">SCIV0701</strain>
    </source>
</reference>
<proteinExistence type="predicted"/>
<protein>
    <submittedName>
        <fullName evidence="2">ABC transporter permease</fullName>
    </submittedName>
</protein>
<sequence>MKADASRGLGWRAKLINPVLDKEIRLRLRSPRAMWTLFFYLLAIGLIAFAAIYLTQILSGSGASYNPQQSRILFYFLAMAQLGLVAFMAPGLTAGVISVEREKQTLNLLLTTQQSSTTIIVSKLASSLSFMVLIVISTIPVYSMVFLYGGVSPKQLALVFLFYLFMMVMLGSFGIFFSTVLKRTMISVISTYGVTLFIFVGTGILYFVVMNVVDNYLNSQGAVSAAKASSYQWVGHIIAWNPVAALYSILDPTVSDELFRAGRYNTSPTKGAPMPLWLEFMIIYTVLSAAAIWMSIRKLRPRLNRRS</sequence>
<dbReference type="Pfam" id="PF12679">
    <property type="entry name" value="ABC2_membrane_2"/>
    <property type="match status" value="1"/>
</dbReference>
<keyword evidence="1" id="KW-0812">Transmembrane</keyword>
<accession>A0A9X2MSQ1</accession>
<dbReference type="GO" id="GO:0005886">
    <property type="term" value="C:plasma membrane"/>
    <property type="evidence" value="ECO:0007669"/>
    <property type="project" value="UniProtKB-SubCell"/>
</dbReference>
<dbReference type="AlphaFoldDB" id="A0A9X2MSQ1"/>
<gene>
    <name evidence="2" type="ORF">NQZ67_14590</name>
</gene>
<comment type="caution">
    <text evidence="2">The sequence shown here is derived from an EMBL/GenBank/DDBJ whole genome shotgun (WGS) entry which is preliminary data.</text>
</comment>
<organism evidence="2 3">
    <name type="scientific">Paenibacillus soyae</name>
    <dbReference type="NCBI Taxonomy" id="2969249"/>
    <lineage>
        <taxon>Bacteria</taxon>
        <taxon>Bacillati</taxon>
        <taxon>Bacillota</taxon>
        <taxon>Bacilli</taxon>
        <taxon>Bacillales</taxon>
        <taxon>Paenibacillaceae</taxon>
        <taxon>Paenibacillus</taxon>
    </lineage>
</organism>
<feature type="transmembrane region" description="Helical" evidence="1">
    <location>
        <begin position="156"/>
        <end position="177"/>
    </location>
</feature>
<evidence type="ECO:0000313" key="2">
    <source>
        <dbReference type="EMBL" id="MCR2805111.1"/>
    </source>
</evidence>
<dbReference type="PANTHER" id="PTHR43471">
    <property type="entry name" value="ABC TRANSPORTER PERMEASE"/>
    <property type="match status" value="1"/>
</dbReference>
<keyword evidence="3" id="KW-1185">Reference proteome</keyword>
<feature type="transmembrane region" description="Helical" evidence="1">
    <location>
        <begin position="33"/>
        <end position="54"/>
    </location>
</feature>